<evidence type="ECO:0000313" key="2">
    <source>
        <dbReference type="EMBL" id="KAF7316931.1"/>
    </source>
</evidence>
<feature type="compositionally biased region" description="Basic and acidic residues" evidence="1">
    <location>
        <begin position="231"/>
        <end position="241"/>
    </location>
</feature>
<sequence>MAEPAPPEPATTLPNGPSEAIASSMEDLSSQPPIEGVTSAPTTSSFSTATVAAAAAAANTPASLAALLATALTDVDALREEVAVTRQRADRAERLLKTFGLVSASMTEQQQEADTKPTTNGTDPTPLPPATVALLTSLEERTTAAERERDQLSMRLATLTSNWNQLEGYLNAVDTSVREARRGYSRVVGDEGDHTVNHALPPMPFQRNDSKRTRTDSMFSVDGYTTGAKRPRQDTDYDLSRRSTYISSSSHRHIPAPHHHHHHHTLDRQPTLPVHPLVPREQQYIHRSPARQPSHLTQRSRSRSRSLSAGGSDDLDAMLLDSATGRPAKERGATLDGRGSFQVAPPGQPYPARNAQNQRLCRQCGLPGRYKDGRCVEKWGPGPMGPGTVCDRCRKRAKRVERRGTGPTITMVDVPGTTTSASYLPTERESSIRSSLIAPVPTPGRTMSVPVSASNSIAGTPQTAPGPLPLLRTVSPIEADMDDDAEGLLDGDAEAEVDELEQAVAEATVVVPSATKTTEPAPMNGDGDAEDLDMDLLEAVDASEKARG</sequence>
<feature type="region of interest" description="Disordered" evidence="1">
    <location>
        <begin position="188"/>
        <end position="273"/>
    </location>
</feature>
<name>A0A8H6THR2_MYCCL</name>
<feature type="compositionally biased region" description="Polar residues" evidence="1">
    <location>
        <begin position="106"/>
        <end position="121"/>
    </location>
</feature>
<dbReference type="Proteomes" id="UP000613580">
    <property type="component" value="Unassembled WGS sequence"/>
</dbReference>
<feature type="compositionally biased region" description="Polar residues" evidence="1">
    <location>
        <begin position="449"/>
        <end position="463"/>
    </location>
</feature>
<feature type="region of interest" description="Disordered" evidence="1">
    <location>
        <begin position="285"/>
        <end position="355"/>
    </location>
</feature>
<accession>A0A8H6THR2</accession>
<keyword evidence="3" id="KW-1185">Reference proteome</keyword>
<organism evidence="2 3">
    <name type="scientific">Mycena chlorophos</name>
    <name type="common">Agaric fungus</name>
    <name type="synonym">Agaricus chlorophos</name>
    <dbReference type="NCBI Taxonomy" id="658473"/>
    <lineage>
        <taxon>Eukaryota</taxon>
        <taxon>Fungi</taxon>
        <taxon>Dikarya</taxon>
        <taxon>Basidiomycota</taxon>
        <taxon>Agaricomycotina</taxon>
        <taxon>Agaricomycetes</taxon>
        <taxon>Agaricomycetidae</taxon>
        <taxon>Agaricales</taxon>
        <taxon>Marasmiineae</taxon>
        <taxon>Mycenaceae</taxon>
        <taxon>Mycena</taxon>
    </lineage>
</organism>
<evidence type="ECO:0000313" key="3">
    <source>
        <dbReference type="Proteomes" id="UP000613580"/>
    </source>
</evidence>
<feature type="compositionally biased region" description="Basic residues" evidence="1">
    <location>
        <begin position="250"/>
        <end position="265"/>
    </location>
</feature>
<dbReference type="EMBL" id="JACAZE010000005">
    <property type="protein sequence ID" value="KAF7316931.1"/>
    <property type="molecule type" value="Genomic_DNA"/>
</dbReference>
<proteinExistence type="predicted"/>
<evidence type="ECO:0000256" key="1">
    <source>
        <dbReference type="SAM" id="MobiDB-lite"/>
    </source>
</evidence>
<dbReference type="OrthoDB" id="2162994at2759"/>
<protein>
    <submittedName>
        <fullName evidence="2">Uncharacterized protein</fullName>
    </submittedName>
</protein>
<feature type="region of interest" description="Disordered" evidence="1">
    <location>
        <begin position="1"/>
        <end position="44"/>
    </location>
</feature>
<comment type="caution">
    <text evidence="2">The sequence shown here is derived from an EMBL/GenBank/DDBJ whole genome shotgun (WGS) entry which is preliminary data.</text>
</comment>
<feature type="region of interest" description="Disordered" evidence="1">
    <location>
        <begin position="437"/>
        <end position="469"/>
    </location>
</feature>
<feature type="region of interest" description="Disordered" evidence="1">
    <location>
        <begin position="106"/>
        <end position="127"/>
    </location>
</feature>
<dbReference type="AlphaFoldDB" id="A0A8H6THR2"/>
<reference evidence="2" key="1">
    <citation type="submission" date="2020-05" db="EMBL/GenBank/DDBJ databases">
        <title>Mycena genomes resolve the evolution of fungal bioluminescence.</title>
        <authorList>
            <person name="Tsai I.J."/>
        </authorList>
    </citation>
    <scope>NUCLEOTIDE SEQUENCE</scope>
    <source>
        <strain evidence="2">110903Hualien_Pintung</strain>
    </source>
</reference>
<feature type="region of interest" description="Disordered" evidence="1">
    <location>
        <begin position="511"/>
        <end position="531"/>
    </location>
</feature>
<gene>
    <name evidence="2" type="ORF">HMN09_00427300</name>
</gene>
<feature type="compositionally biased region" description="Low complexity" evidence="1">
    <location>
        <begin position="305"/>
        <end position="323"/>
    </location>
</feature>